<keyword evidence="2" id="KW-1185">Reference proteome</keyword>
<dbReference type="Proteomes" id="UP001597391">
    <property type="component" value="Unassembled WGS sequence"/>
</dbReference>
<gene>
    <name evidence="1" type="ORF">ACFSYH_14130</name>
</gene>
<name>A0ABW5XGT6_9MICO</name>
<accession>A0ABW5XGT6</accession>
<sequence length="54" mass="6052">MTVLLQRPTLVDAFGVEHRYGCSMSDSKLEFGMSQGFMIRRCADCGATRIVTKH</sequence>
<dbReference type="RefSeq" id="WP_377467987.1">
    <property type="nucleotide sequence ID" value="NZ_JBHUOP010000008.1"/>
</dbReference>
<dbReference type="EMBL" id="JBHUOP010000008">
    <property type="protein sequence ID" value="MFD2841701.1"/>
    <property type="molecule type" value="Genomic_DNA"/>
</dbReference>
<comment type="caution">
    <text evidence="1">The sequence shown here is derived from an EMBL/GenBank/DDBJ whole genome shotgun (WGS) entry which is preliminary data.</text>
</comment>
<evidence type="ECO:0000313" key="2">
    <source>
        <dbReference type="Proteomes" id="UP001597391"/>
    </source>
</evidence>
<protein>
    <submittedName>
        <fullName evidence="1">Uncharacterized protein</fullName>
    </submittedName>
</protein>
<proteinExistence type="predicted"/>
<organism evidence="1 2">
    <name type="scientific">Populibacterium corticicola</name>
    <dbReference type="NCBI Taxonomy" id="1812826"/>
    <lineage>
        <taxon>Bacteria</taxon>
        <taxon>Bacillati</taxon>
        <taxon>Actinomycetota</taxon>
        <taxon>Actinomycetes</taxon>
        <taxon>Micrococcales</taxon>
        <taxon>Jonesiaceae</taxon>
        <taxon>Populibacterium</taxon>
    </lineage>
</organism>
<evidence type="ECO:0000313" key="1">
    <source>
        <dbReference type="EMBL" id="MFD2841701.1"/>
    </source>
</evidence>
<reference evidence="2" key="1">
    <citation type="journal article" date="2019" name="Int. J. Syst. Evol. Microbiol.">
        <title>The Global Catalogue of Microorganisms (GCM) 10K type strain sequencing project: providing services to taxonomists for standard genome sequencing and annotation.</title>
        <authorList>
            <consortium name="The Broad Institute Genomics Platform"/>
            <consortium name="The Broad Institute Genome Sequencing Center for Infectious Disease"/>
            <person name="Wu L."/>
            <person name="Ma J."/>
        </authorList>
    </citation>
    <scope>NUCLEOTIDE SEQUENCE [LARGE SCALE GENOMIC DNA]</scope>
    <source>
        <strain evidence="2">KCTC 33576</strain>
    </source>
</reference>